<keyword evidence="2" id="KW-1185">Reference proteome</keyword>
<gene>
    <name evidence="1" type="ORF">H6G24_14020</name>
</gene>
<dbReference type="EMBL" id="JACJQH010000019">
    <property type="protein sequence ID" value="MBD2196603.1"/>
    <property type="molecule type" value="Genomic_DNA"/>
</dbReference>
<name>A0ABR8A9P8_9CYAN</name>
<reference evidence="1 2" key="1">
    <citation type="journal article" date="2020" name="ISME J.">
        <title>Comparative genomics reveals insights into cyanobacterial evolution and habitat adaptation.</title>
        <authorList>
            <person name="Chen M.Y."/>
            <person name="Teng W.K."/>
            <person name="Zhao L."/>
            <person name="Hu C.X."/>
            <person name="Zhou Y.K."/>
            <person name="Han B.P."/>
            <person name="Song L.R."/>
            <person name="Shu W.S."/>
        </authorList>
    </citation>
    <scope>NUCLEOTIDE SEQUENCE [LARGE SCALE GENOMIC DNA]</scope>
    <source>
        <strain evidence="1 2">FACHB-288</strain>
    </source>
</reference>
<protein>
    <submittedName>
        <fullName evidence="1">Uncharacterized protein</fullName>
    </submittedName>
</protein>
<accession>A0ABR8A9P8</accession>
<organism evidence="1 2">
    <name type="scientific">Calothrix parietina FACHB-288</name>
    <dbReference type="NCBI Taxonomy" id="2692896"/>
    <lineage>
        <taxon>Bacteria</taxon>
        <taxon>Bacillati</taxon>
        <taxon>Cyanobacteriota</taxon>
        <taxon>Cyanophyceae</taxon>
        <taxon>Nostocales</taxon>
        <taxon>Calotrichaceae</taxon>
        <taxon>Calothrix</taxon>
    </lineage>
</organism>
<evidence type="ECO:0000313" key="1">
    <source>
        <dbReference type="EMBL" id="MBD2196603.1"/>
    </source>
</evidence>
<proteinExistence type="predicted"/>
<comment type="caution">
    <text evidence="1">The sequence shown here is derived from an EMBL/GenBank/DDBJ whole genome shotgun (WGS) entry which is preliminary data.</text>
</comment>
<dbReference type="RefSeq" id="WP_190555591.1">
    <property type="nucleotide sequence ID" value="NZ_CAWPNO010000050.1"/>
</dbReference>
<dbReference type="Proteomes" id="UP000658514">
    <property type="component" value="Unassembled WGS sequence"/>
</dbReference>
<sequence>MKISYKYVPGSREYYIDSQEPLTIKTSYINPGDLLHCLQLYYANQLDDVDEFMSRLYLPESQLNPSNSLYGQLDSPTLTKALNRLPEHYRAAIKLYNVPNNEDSSTLQHYYINSNTCLKFTEWVSDLYIQSFISLSEEIRNLI</sequence>
<evidence type="ECO:0000313" key="2">
    <source>
        <dbReference type="Proteomes" id="UP000658514"/>
    </source>
</evidence>